<proteinExistence type="predicted"/>
<accession>A0A450W4G8</accession>
<sequence>MGVEIVTDHCDSFTISITSLKQVCYLKRPIRFSALRTGMNFTPASQWLCKHKNTICACTLIFIINTARSFLGCGDRVTGFSNQLNRLLIHTNDWTISVVRALISF</sequence>
<name>A0A450W4G8_9GAMM</name>
<evidence type="ECO:0000313" key="1">
    <source>
        <dbReference type="EMBL" id="VFK11908.1"/>
    </source>
</evidence>
<gene>
    <name evidence="1" type="ORF">BECKH772C_GA0070978_108921</name>
</gene>
<organism evidence="1">
    <name type="scientific">Candidatus Kentrum eta</name>
    <dbReference type="NCBI Taxonomy" id="2126337"/>
    <lineage>
        <taxon>Bacteria</taxon>
        <taxon>Pseudomonadati</taxon>
        <taxon>Pseudomonadota</taxon>
        <taxon>Gammaproteobacteria</taxon>
        <taxon>Candidatus Kentrum</taxon>
    </lineage>
</organism>
<protein>
    <submittedName>
        <fullName evidence="1">Uncharacterized protein</fullName>
    </submittedName>
</protein>
<dbReference type="AlphaFoldDB" id="A0A450W4G8"/>
<dbReference type="EMBL" id="CAADFJ010000892">
    <property type="protein sequence ID" value="VFK11908.1"/>
    <property type="molecule type" value="Genomic_DNA"/>
</dbReference>
<reference evidence="1" key="1">
    <citation type="submission" date="2019-02" db="EMBL/GenBank/DDBJ databases">
        <authorList>
            <person name="Gruber-Vodicka R. H."/>
            <person name="Seah K. B. B."/>
        </authorList>
    </citation>
    <scope>NUCLEOTIDE SEQUENCE</scope>
    <source>
        <strain evidence="1">BECK_SA2B12</strain>
    </source>
</reference>